<dbReference type="PROSITE" id="PS50103">
    <property type="entry name" value="ZF_C3H1"/>
    <property type="match status" value="1"/>
</dbReference>
<evidence type="ECO:0000256" key="1">
    <source>
        <dbReference type="PROSITE-ProRule" id="PRU00723"/>
    </source>
</evidence>
<evidence type="ECO:0000313" key="5">
    <source>
        <dbReference type="Proteomes" id="UP001159641"/>
    </source>
</evidence>
<dbReference type="InterPro" id="IPR000571">
    <property type="entry name" value="Znf_CCCH"/>
</dbReference>
<protein>
    <recommendedName>
        <fullName evidence="3">C3H1-type domain-containing protein</fullName>
    </recommendedName>
</protein>
<name>A0AB34GY86_ESCRO</name>
<keyword evidence="1" id="KW-0863">Zinc-finger</keyword>
<dbReference type="GO" id="GO:0008270">
    <property type="term" value="F:zinc ion binding"/>
    <property type="evidence" value="ECO:0007669"/>
    <property type="project" value="UniProtKB-KW"/>
</dbReference>
<feature type="compositionally biased region" description="Pro residues" evidence="2">
    <location>
        <begin position="206"/>
        <end position="219"/>
    </location>
</feature>
<feature type="region of interest" description="Disordered" evidence="2">
    <location>
        <begin position="185"/>
        <end position="265"/>
    </location>
</feature>
<comment type="caution">
    <text evidence="4">The sequence shown here is derived from an EMBL/GenBank/DDBJ whole genome shotgun (WGS) entry which is preliminary data.</text>
</comment>
<evidence type="ECO:0000259" key="3">
    <source>
        <dbReference type="PROSITE" id="PS50103"/>
    </source>
</evidence>
<organism evidence="4 5">
    <name type="scientific">Eschrichtius robustus</name>
    <name type="common">California gray whale</name>
    <name type="synonym">Eschrichtius gibbosus</name>
    <dbReference type="NCBI Taxonomy" id="9764"/>
    <lineage>
        <taxon>Eukaryota</taxon>
        <taxon>Metazoa</taxon>
        <taxon>Chordata</taxon>
        <taxon>Craniata</taxon>
        <taxon>Vertebrata</taxon>
        <taxon>Euteleostomi</taxon>
        <taxon>Mammalia</taxon>
        <taxon>Eutheria</taxon>
        <taxon>Laurasiatheria</taxon>
        <taxon>Artiodactyla</taxon>
        <taxon>Whippomorpha</taxon>
        <taxon>Cetacea</taxon>
        <taxon>Mysticeti</taxon>
        <taxon>Eschrichtiidae</taxon>
        <taxon>Eschrichtius</taxon>
    </lineage>
</organism>
<proteinExistence type="predicted"/>
<feature type="domain" description="C3H1-type" evidence="3">
    <location>
        <begin position="320"/>
        <end position="350"/>
    </location>
</feature>
<dbReference type="PROSITE" id="PS51257">
    <property type="entry name" value="PROKAR_LIPOPROTEIN"/>
    <property type="match status" value="1"/>
</dbReference>
<dbReference type="Gene3D" id="4.10.1000.10">
    <property type="entry name" value="Zinc finger, CCCH-type"/>
    <property type="match status" value="1"/>
</dbReference>
<feature type="zinc finger region" description="C3H1-type" evidence="1">
    <location>
        <begin position="320"/>
        <end position="350"/>
    </location>
</feature>
<evidence type="ECO:0000256" key="2">
    <source>
        <dbReference type="SAM" id="MobiDB-lite"/>
    </source>
</evidence>
<keyword evidence="1" id="KW-0479">Metal-binding</keyword>
<evidence type="ECO:0000313" key="4">
    <source>
        <dbReference type="EMBL" id="KAJ8783435.1"/>
    </source>
</evidence>
<gene>
    <name evidence="4" type="ORF">J1605_009140</name>
</gene>
<dbReference type="AlphaFoldDB" id="A0AB34GY86"/>
<accession>A0AB34GY86</accession>
<reference evidence="4 5" key="1">
    <citation type="submission" date="2022-11" db="EMBL/GenBank/DDBJ databases">
        <title>Whole genome sequence of Eschrichtius robustus ER-17-0199.</title>
        <authorList>
            <person name="Bruniche-Olsen A."/>
            <person name="Black A.N."/>
            <person name="Fields C.J."/>
            <person name="Walden K."/>
            <person name="Dewoody J.A."/>
        </authorList>
    </citation>
    <scope>NUCLEOTIDE SEQUENCE [LARGE SCALE GENOMIC DNA]</scope>
    <source>
        <strain evidence="4">ER-17-0199</strain>
        <tissue evidence="4">Blubber</tissue>
    </source>
</reference>
<dbReference type="EMBL" id="JAIQCJ010002084">
    <property type="protein sequence ID" value="KAJ8783435.1"/>
    <property type="molecule type" value="Genomic_DNA"/>
</dbReference>
<dbReference type="Proteomes" id="UP001159641">
    <property type="component" value="Unassembled WGS sequence"/>
</dbReference>
<keyword evidence="1" id="KW-0862">Zinc</keyword>
<keyword evidence="5" id="KW-1185">Reference proteome</keyword>
<sequence>MRKHICPLLGLWTSSGGPPLVISACSTGRTNPAWVPFPRPCRDCSRNVRAPRPLARLSLEPVQAIRGSSSFWGTHGRSPGESRLPGSLHTAGGLRPPRPGWGVSFPAVPGGAAVGAPVEGRGCLPSGRARTAELCVSAALEAGPAWPFRGPLRRSLRSLLMMRTCALEGQCRHADVLPASGPRSGSSLALFHEPVPTSGHARVLSPPGPPAPAPRPPPGGGLQSAGRWGAGATARDPSASPPPTAEPAGGCVSRGRTPALDSCPHRARRPAQLAVHASAVSFLLVPTPVMDGRVRIRDWREERPRKEKEPETKRRLFSETFKTRICWFFTHHPDGCALPSDRCPFAHGPGELRPATTRKKKQPL</sequence>